<keyword evidence="2" id="KW-1185">Reference proteome</keyword>
<accession>A0A2Z5G6C3</accession>
<evidence type="ECO:0000313" key="1">
    <source>
        <dbReference type="EMBL" id="AXC14175.1"/>
    </source>
</evidence>
<name>A0A2Z5G6C3_9BACT</name>
<dbReference type="AlphaFoldDB" id="A0A2Z5G6C3"/>
<dbReference type="KEGG" id="abas:ACPOL_4913"/>
<dbReference type="Proteomes" id="UP000253606">
    <property type="component" value="Chromosome"/>
</dbReference>
<gene>
    <name evidence="1" type="ORF">ACPOL_4913</name>
</gene>
<protein>
    <submittedName>
        <fullName evidence="1">Uncharacterized protein</fullName>
    </submittedName>
</protein>
<reference evidence="1 2" key="1">
    <citation type="journal article" date="2018" name="Front. Microbiol.">
        <title>Hydrolytic Capabilities as a Key to Environmental Success: Chitinolytic and Cellulolytic Acidobacteria From Acidic Sub-arctic Soils and Boreal Peatlands.</title>
        <authorList>
            <person name="Belova S.E."/>
            <person name="Ravin N.V."/>
            <person name="Pankratov T.A."/>
            <person name="Rakitin A.L."/>
            <person name="Ivanova A.A."/>
            <person name="Beletsky A.V."/>
            <person name="Mardanov A.V."/>
            <person name="Sinninghe Damste J.S."/>
            <person name="Dedysh S.N."/>
        </authorList>
    </citation>
    <scope>NUCLEOTIDE SEQUENCE [LARGE SCALE GENOMIC DNA]</scope>
    <source>
        <strain evidence="1 2">SBC82</strain>
    </source>
</reference>
<evidence type="ECO:0000313" key="2">
    <source>
        <dbReference type="Proteomes" id="UP000253606"/>
    </source>
</evidence>
<dbReference type="EMBL" id="CP030840">
    <property type="protein sequence ID" value="AXC14175.1"/>
    <property type="molecule type" value="Genomic_DNA"/>
</dbReference>
<organism evidence="1 2">
    <name type="scientific">Acidisarcina polymorpha</name>
    <dbReference type="NCBI Taxonomy" id="2211140"/>
    <lineage>
        <taxon>Bacteria</taxon>
        <taxon>Pseudomonadati</taxon>
        <taxon>Acidobacteriota</taxon>
        <taxon>Terriglobia</taxon>
        <taxon>Terriglobales</taxon>
        <taxon>Acidobacteriaceae</taxon>
        <taxon>Acidisarcina</taxon>
    </lineage>
</organism>
<sequence>MTGELRIDIFKKFRETALAGYFRARAFVCVRRKPQSDLYLFEAVALPF</sequence>
<proteinExistence type="predicted"/>